<dbReference type="InterPro" id="IPR019832">
    <property type="entry name" value="Mn/Fe_SOD_C"/>
</dbReference>
<sequence>MLTRRSVLALGATATAVLACPSLGRAAAPFEPPPLPYAPDDLAPVISRRTVELHSGIHHRGYFRALNQLVAGTDYADLSLDEVASLAFQNGDVEIANNAGQAWNHILYFDQFAGGPSEPEGALAEALGREFGGVEGFADEAVAASGRVFGTGWLWLLAEGDALYLASTEDGDTPLPSGMVALVGLDLWEHAYYLDYENRKADHLRALIGRLINWQRVGERFV</sequence>
<dbReference type="Pfam" id="PF02777">
    <property type="entry name" value="Sod_Fe_C"/>
    <property type="match status" value="1"/>
</dbReference>
<feature type="chain" id="PRO_5037761684" description="Superoxide dismutase" evidence="7">
    <location>
        <begin position="20"/>
        <end position="222"/>
    </location>
</feature>
<dbReference type="PIRSF" id="PIRSF000349">
    <property type="entry name" value="SODismutase"/>
    <property type="match status" value="1"/>
</dbReference>
<dbReference type="Gene3D" id="1.10.287.990">
    <property type="entry name" value="Fe,Mn superoxide dismutase (SOD) domain"/>
    <property type="match status" value="1"/>
</dbReference>
<evidence type="ECO:0000256" key="4">
    <source>
        <dbReference type="ARBA" id="ARBA00023002"/>
    </source>
</evidence>
<dbReference type="InterPro" id="IPR019831">
    <property type="entry name" value="Mn/Fe_SOD_N"/>
</dbReference>
<evidence type="ECO:0000256" key="7">
    <source>
        <dbReference type="SAM" id="SignalP"/>
    </source>
</evidence>
<evidence type="ECO:0000256" key="6">
    <source>
        <dbReference type="RuleBase" id="RU000414"/>
    </source>
</evidence>
<comment type="caution">
    <text evidence="10">The sequence shown here is derived from an EMBL/GenBank/DDBJ whole genome shotgun (WGS) entry which is preliminary data.</text>
</comment>
<accession>A0A934MEY4</accession>
<keyword evidence="4 6" id="KW-0560">Oxidoreductase</keyword>
<keyword evidence="3 5" id="KW-0479">Metal-binding</keyword>
<dbReference type="SUPFAM" id="SSF46609">
    <property type="entry name" value="Fe,Mn superoxide dismutase (SOD), N-terminal domain"/>
    <property type="match status" value="1"/>
</dbReference>
<comment type="function">
    <text evidence="6">Destroys radicals which are normally produced within the cells and which are toxic to biological systems.</text>
</comment>
<comment type="similarity">
    <text evidence="1 6">Belongs to the iron/manganese superoxide dismutase family.</text>
</comment>
<dbReference type="EC" id="1.15.1.1" evidence="2 6"/>
<organism evidence="10 11">
    <name type="scientific">Acuticoccus mangrovi</name>
    <dbReference type="NCBI Taxonomy" id="2796142"/>
    <lineage>
        <taxon>Bacteria</taxon>
        <taxon>Pseudomonadati</taxon>
        <taxon>Pseudomonadota</taxon>
        <taxon>Alphaproteobacteria</taxon>
        <taxon>Hyphomicrobiales</taxon>
        <taxon>Amorphaceae</taxon>
        <taxon>Acuticoccus</taxon>
    </lineage>
</organism>
<dbReference type="InterPro" id="IPR001189">
    <property type="entry name" value="Mn/Fe_SOD"/>
</dbReference>
<dbReference type="PROSITE" id="PS51257">
    <property type="entry name" value="PROKAR_LIPOPROTEIN"/>
    <property type="match status" value="1"/>
</dbReference>
<feature type="binding site" evidence="5">
    <location>
        <position position="54"/>
    </location>
    <ligand>
        <name>Mn(2+)</name>
        <dbReference type="ChEBI" id="CHEBI:29035"/>
    </ligand>
</feature>
<proteinExistence type="inferred from homology"/>
<evidence type="ECO:0000256" key="3">
    <source>
        <dbReference type="ARBA" id="ARBA00022723"/>
    </source>
</evidence>
<dbReference type="AlphaFoldDB" id="A0A934MEY4"/>
<dbReference type="PANTHER" id="PTHR42769:SF3">
    <property type="entry name" value="SUPEROXIDE DISMUTASE [FE] 2, CHLOROPLASTIC"/>
    <property type="match status" value="1"/>
</dbReference>
<evidence type="ECO:0000259" key="8">
    <source>
        <dbReference type="Pfam" id="PF00081"/>
    </source>
</evidence>
<dbReference type="InterPro" id="IPR036314">
    <property type="entry name" value="SOD_C_sf"/>
</dbReference>
<dbReference type="InterPro" id="IPR006311">
    <property type="entry name" value="TAT_signal"/>
</dbReference>
<name>A0A934MEY4_9HYPH</name>
<dbReference type="PRINTS" id="PR01703">
    <property type="entry name" value="MNSODISMTASE"/>
</dbReference>
<dbReference type="GO" id="GO:0004784">
    <property type="term" value="F:superoxide dismutase activity"/>
    <property type="evidence" value="ECO:0007669"/>
    <property type="project" value="UniProtKB-EC"/>
</dbReference>
<feature type="binding site" evidence="5">
    <location>
        <position position="186"/>
    </location>
    <ligand>
        <name>Mn(2+)</name>
        <dbReference type="ChEBI" id="CHEBI:29035"/>
    </ligand>
</feature>
<dbReference type="InterPro" id="IPR036324">
    <property type="entry name" value="Mn/Fe_SOD_N_sf"/>
</dbReference>
<protein>
    <recommendedName>
        <fullName evidence="2 6">Superoxide dismutase</fullName>
        <ecNumber evidence="2 6">1.15.1.1</ecNumber>
    </recommendedName>
</protein>
<evidence type="ECO:0000313" key="11">
    <source>
        <dbReference type="Proteomes" id="UP000609531"/>
    </source>
</evidence>
<dbReference type="Gene3D" id="3.55.40.20">
    <property type="entry name" value="Iron/manganese superoxide dismutase, C-terminal domain"/>
    <property type="match status" value="1"/>
</dbReference>
<dbReference type="SUPFAM" id="SSF54719">
    <property type="entry name" value="Fe,Mn superoxide dismutase (SOD), C-terminal domain"/>
    <property type="match status" value="1"/>
</dbReference>
<feature type="domain" description="Manganese/iron superoxide dismutase N-terminal" evidence="8">
    <location>
        <begin position="30"/>
        <end position="112"/>
    </location>
</feature>
<keyword evidence="7" id="KW-0732">Signal</keyword>
<dbReference type="InterPro" id="IPR019833">
    <property type="entry name" value="Mn/Fe_SOD_BS"/>
</dbReference>
<feature type="binding site" evidence="5">
    <location>
        <position position="190"/>
    </location>
    <ligand>
        <name>Mn(2+)</name>
        <dbReference type="ChEBI" id="CHEBI:29035"/>
    </ligand>
</feature>
<comment type="catalytic activity">
    <reaction evidence="6">
        <text>2 superoxide + 2 H(+) = H2O2 + O2</text>
        <dbReference type="Rhea" id="RHEA:20696"/>
        <dbReference type="ChEBI" id="CHEBI:15378"/>
        <dbReference type="ChEBI" id="CHEBI:15379"/>
        <dbReference type="ChEBI" id="CHEBI:16240"/>
        <dbReference type="ChEBI" id="CHEBI:18421"/>
        <dbReference type="EC" id="1.15.1.1"/>
    </reaction>
</comment>
<dbReference type="Proteomes" id="UP000609531">
    <property type="component" value="Unassembled WGS sequence"/>
</dbReference>
<evidence type="ECO:0000256" key="2">
    <source>
        <dbReference type="ARBA" id="ARBA00012682"/>
    </source>
</evidence>
<dbReference type="RefSeq" id="WP_198880791.1">
    <property type="nucleotide sequence ID" value="NZ_JAEKJA010000003.1"/>
</dbReference>
<dbReference type="PROSITE" id="PS00088">
    <property type="entry name" value="SOD_MN"/>
    <property type="match status" value="1"/>
</dbReference>
<evidence type="ECO:0000256" key="1">
    <source>
        <dbReference type="ARBA" id="ARBA00008714"/>
    </source>
</evidence>
<dbReference type="PROSITE" id="PS51318">
    <property type="entry name" value="TAT"/>
    <property type="match status" value="1"/>
</dbReference>
<dbReference type="PANTHER" id="PTHR42769">
    <property type="entry name" value="SUPEROXIDE DISMUTASE"/>
    <property type="match status" value="1"/>
</dbReference>
<evidence type="ECO:0000313" key="10">
    <source>
        <dbReference type="EMBL" id="MBJ3774883.1"/>
    </source>
</evidence>
<feature type="domain" description="Manganese/iron superoxide dismutase C-terminal" evidence="9">
    <location>
        <begin position="119"/>
        <end position="220"/>
    </location>
</feature>
<feature type="signal peptide" evidence="7">
    <location>
        <begin position="1"/>
        <end position="19"/>
    </location>
</feature>
<reference evidence="10" key="1">
    <citation type="submission" date="2020-12" db="EMBL/GenBank/DDBJ databases">
        <title>Bacterial taxonomy.</title>
        <authorList>
            <person name="Pan X."/>
        </authorList>
    </citation>
    <scope>NUCLEOTIDE SEQUENCE</scope>
    <source>
        <strain evidence="10">B2012</strain>
    </source>
</reference>
<dbReference type="Pfam" id="PF00081">
    <property type="entry name" value="Sod_Fe_N"/>
    <property type="match status" value="1"/>
</dbReference>
<dbReference type="GO" id="GO:0046872">
    <property type="term" value="F:metal ion binding"/>
    <property type="evidence" value="ECO:0007669"/>
    <property type="project" value="UniProtKB-KW"/>
</dbReference>
<feature type="binding site" evidence="5">
    <location>
        <position position="105"/>
    </location>
    <ligand>
        <name>Mn(2+)</name>
        <dbReference type="ChEBI" id="CHEBI:29035"/>
    </ligand>
</feature>
<evidence type="ECO:0000256" key="5">
    <source>
        <dbReference type="PIRSR" id="PIRSR000349-1"/>
    </source>
</evidence>
<gene>
    <name evidence="10" type="ORF">JCR33_04245</name>
</gene>
<evidence type="ECO:0000259" key="9">
    <source>
        <dbReference type="Pfam" id="PF02777"/>
    </source>
</evidence>
<keyword evidence="11" id="KW-1185">Reference proteome</keyword>
<dbReference type="EMBL" id="JAEKJA010000003">
    <property type="protein sequence ID" value="MBJ3774883.1"/>
    <property type="molecule type" value="Genomic_DNA"/>
</dbReference>